<dbReference type="AlphaFoldDB" id="A0A5B8XNJ5"/>
<sequence>MSEQAKILRDRVRSLIVTHASLDDTRRPCGTPLSMPHAWTLLELKNGPLTVNHLAERLNIDRTNVSRLCIKMEDLGEIRRIPNPEDGRSKVLELTEKGSRLANQVDRSSAEHFSRVLEALPNPNTVLHALDQLIAAFQAEASEENP</sequence>
<proteinExistence type="predicted"/>
<dbReference type="SMART" id="SM00347">
    <property type="entry name" value="HTH_MARR"/>
    <property type="match status" value="1"/>
</dbReference>
<dbReference type="SUPFAM" id="SSF46785">
    <property type="entry name" value="Winged helix' DNA-binding domain"/>
    <property type="match status" value="1"/>
</dbReference>
<dbReference type="EMBL" id="CP042467">
    <property type="protein sequence ID" value="QED26697.1"/>
    <property type="molecule type" value="Genomic_DNA"/>
</dbReference>
<dbReference type="InterPro" id="IPR000835">
    <property type="entry name" value="HTH_MarR-typ"/>
</dbReference>
<dbReference type="PRINTS" id="PR00598">
    <property type="entry name" value="HTHMARR"/>
</dbReference>
<evidence type="ECO:0000313" key="3">
    <source>
        <dbReference type="Proteomes" id="UP000321595"/>
    </source>
</evidence>
<dbReference type="PROSITE" id="PS50995">
    <property type="entry name" value="HTH_MARR_2"/>
    <property type="match status" value="1"/>
</dbReference>
<accession>A0A5B8XNJ5</accession>
<dbReference type="KEGG" id="bbae:FRD01_05435"/>
<dbReference type="PANTHER" id="PTHR33164">
    <property type="entry name" value="TRANSCRIPTIONAL REGULATOR, MARR FAMILY"/>
    <property type="match status" value="1"/>
</dbReference>
<dbReference type="OrthoDB" id="5521015at2"/>
<dbReference type="RefSeq" id="WP_146958355.1">
    <property type="nucleotide sequence ID" value="NZ_CP042467.1"/>
</dbReference>
<dbReference type="InterPro" id="IPR011991">
    <property type="entry name" value="ArsR-like_HTH"/>
</dbReference>
<dbReference type="PANTHER" id="PTHR33164:SF43">
    <property type="entry name" value="HTH-TYPE TRANSCRIPTIONAL REPRESSOR YETL"/>
    <property type="match status" value="1"/>
</dbReference>
<dbReference type="InterPro" id="IPR036390">
    <property type="entry name" value="WH_DNA-bd_sf"/>
</dbReference>
<evidence type="ECO:0000313" key="2">
    <source>
        <dbReference type="EMBL" id="QED26697.1"/>
    </source>
</evidence>
<dbReference type="InterPro" id="IPR036388">
    <property type="entry name" value="WH-like_DNA-bd_sf"/>
</dbReference>
<dbReference type="GO" id="GO:0006950">
    <property type="term" value="P:response to stress"/>
    <property type="evidence" value="ECO:0007669"/>
    <property type="project" value="TreeGrafter"/>
</dbReference>
<dbReference type="Gene3D" id="1.10.10.10">
    <property type="entry name" value="Winged helix-like DNA-binding domain superfamily/Winged helix DNA-binding domain"/>
    <property type="match status" value="1"/>
</dbReference>
<protein>
    <submittedName>
        <fullName evidence="2">Winged helix-turn-helix transcriptional regulator</fullName>
    </submittedName>
</protein>
<gene>
    <name evidence="2" type="ORF">FRD01_05435</name>
</gene>
<feature type="domain" description="HTH marR-type" evidence="1">
    <location>
        <begin position="1"/>
        <end position="139"/>
    </location>
</feature>
<dbReference type="InterPro" id="IPR039422">
    <property type="entry name" value="MarR/SlyA-like"/>
</dbReference>
<evidence type="ECO:0000259" key="1">
    <source>
        <dbReference type="PROSITE" id="PS50995"/>
    </source>
</evidence>
<reference evidence="2 3" key="1">
    <citation type="submission" date="2019-08" db="EMBL/GenBank/DDBJ databases">
        <authorList>
            <person name="Liang Q."/>
        </authorList>
    </citation>
    <scope>NUCLEOTIDE SEQUENCE [LARGE SCALE GENOMIC DNA]</scope>
    <source>
        <strain evidence="2 3">V1718</strain>
    </source>
</reference>
<dbReference type="GO" id="GO:0003700">
    <property type="term" value="F:DNA-binding transcription factor activity"/>
    <property type="evidence" value="ECO:0007669"/>
    <property type="project" value="InterPro"/>
</dbReference>
<dbReference type="CDD" id="cd00090">
    <property type="entry name" value="HTH_ARSR"/>
    <property type="match status" value="1"/>
</dbReference>
<dbReference type="Proteomes" id="UP000321595">
    <property type="component" value="Chromosome"/>
</dbReference>
<dbReference type="Pfam" id="PF12802">
    <property type="entry name" value="MarR_2"/>
    <property type="match status" value="1"/>
</dbReference>
<organism evidence="2 3">
    <name type="scientific">Microvenator marinus</name>
    <dbReference type="NCBI Taxonomy" id="2600177"/>
    <lineage>
        <taxon>Bacteria</taxon>
        <taxon>Deltaproteobacteria</taxon>
        <taxon>Bradymonadales</taxon>
        <taxon>Microvenatoraceae</taxon>
        <taxon>Microvenator</taxon>
    </lineage>
</organism>
<keyword evidence="3" id="KW-1185">Reference proteome</keyword>
<name>A0A5B8XNJ5_9DELT</name>